<evidence type="ECO:0000256" key="8">
    <source>
        <dbReference type="RuleBase" id="RU000304"/>
    </source>
</evidence>
<keyword evidence="3" id="KW-0808">Transferase</keyword>
<dbReference type="Proteomes" id="UP000030747">
    <property type="component" value="Unassembled WGS sequence"/>
</dbReference>
<dbReference type="SMART" id="SM00220">
    <property type="entry name" value="S_TKc"/>
    <property type="match status" value="1"/>
</dbReference>
<name>U6KK57_EIMTE</name>
<dbReference type="Pfam" id="PF00069">
    <property type="entry name" value="Pkinase"/>
    <property type="match status" value="1"/>
</dbReference>
<dbReference type="SUPFAM" id="SSF56112">
    <property type="entry name" value="Protein kinase-like (PK-like)"/>
    <property type="match status" value="1"/>
</dbReference>
<keyword evidence="4 7" id="KW-0547">Nucleotide-binding</keyword>
<evidence type="ECO:0000256" key="4">
    <source>
        <dbReference type="ARBA" id="ARBA00022741"/>
    </source>
</evidence>
<reference evidence="10" key="2">
    <citation type="submission" date="2013-10" db="EMBL/GenBank/DDBJ databases">
        <authorList>
            <person name="Aslett M."/>
        </authorList>
    </citation>
    <scope>NUCLEOTIDE SEQUENCE [LARGE SCALE GENOMIC DNA]</scope>
    <source>
        <strain evidence="10">Houghton</strain>
    </source>
</reference>
<dbReference type="PROSITE" id="PS00108">
    <property type="entry name" value="PROTEIN_KINASE_ST"/>
    <property type="match status" value="1"/>
</dbReference>
<protein>
    <submittedName>
        <fullName evidence="10">CAM kinase (Incomplete catalytic triad), putative</fullName>
    </submittedName>
</protein>
<dbReference type="InterPro" id="IPR000719">
    <property type="entry name" value="Prot_kinase_dom"/>
</dbReference>
<keyword evidence="11" id="KW-1185">Reference proteome</keyword>
<dbReference type="InterPro" id="IPR017441">
    <property type="entry name" value="Protein_kinase_ATP_BS"/>
</dbReference>
<dbReference type="VEuPathDB" id="ToxoDB:ETH2_1344700"/>
<dbReference type="InterPro" id="IPR008271">
    <property type="entry name" value="Ser/Thr_kinase_AS"/>
</dbReference>
<dbReference type="GeneID" id="25254439"/>
<evidence type="ECO:0000256" key="2">
    <source>
        <dbReference type="ARBA" id="ARBA00022527"/>
    </source>
</evidence>
<dbReference type="PANTHER" id="PTHR24349">
    <property type="entry name" value="SERINE/THREONINE-PROTEIN KINASE"/>
    <property type="match status" value="1"/>
</dbReference>
<dbReference type="CDD" id="cd05117">
    <property type="entry name" value="STKc_CAMK"/>
    <property type="match status" value="1"/>
</dbReference>
<dbReference type="FunFam" id="3.30.200.20:FF:000042">
    <property type="entry name" value="Aurora kinase A"/>
    <property type="match status" value="1"/>
</dbReference>
<dbReference type="EMBL" id="HG673835">
    <property type="protein sequence ID" value="CDJ38380.1"/>
    <property type="molecule type" value="Genomic_DNA"/>
</dbReference>
<dbReference type="OrthoDB" id="330546at2759"/>
<evidence type="ECO:0000313" key="10">
    <source>
        <dbReference type="EMBL" id="CDJ38380.1"/>
    </source>
</evidence>
<keyword evidence="6 7" id="KW-0067">ATP-binding</keyword>
<dbReference type="InterPro" id="IPR050205">
    <property type="entry name" value="CDPK_Ser/Thr_kinases"/>
</dbReference>
<dbReference type="Gene3D" id="1.10.510.10">
    <property type="entry name" value="Transferase(Phosphotransferase) domain 1"/>
    <property type="match status" value="1"/>
</dbReference>
<comment type="similarity">
    <text evidence="8">Belongs to the protein kinase superfamily.</text>
</comment>
<evidence type="ECO:0000256" key="6">
    <source>
        <dbReference type="ARBA" id="ARBA00022840"/>
    </source>
</evidence>
<accession>U6KK57</accession>
<feature type="binding site" evidence="7">
    <location>
        <position position="74"/>
    </location>
    <ligand>
        <name>ATP</name>
        <dbReference type="ChEBI" id="CHEBI:30616"/>
    </ligand>
</feature>
<evidence type="ECO:0000256" key="1">
    <source>
        <dbReference type="ARBA" id="ARBA00011245"/>
    </source>
</evidence>
<gene>
    <name evidence="10" type="ORF">ETH_00026715</name>
</gene>
<dbReference type="RefSeq" id="XP_013229218.1">
    <property type="nucleotide sequence ID" value="XM_013373764.1"/>
</dbReference>
<dbReference type="OMA" id="RACAIFM"/>
<evidence type="ECO:0000256" key="7">
    <source>
        <dbReference type="PROSITE-ProRule" id="PRU10141"/>
    </source>
</evidence>
<dbReference type="InterPro" id="IPR011009">
    <property type="entry name" value="Kinase-like_dom_sf"/>
</dbReference>
<reference evidence="10" key="1">
    <citation type="submission" date="2013-10" db="EMBL/GenBank/DDBJ databases">
        <title>Genomic analysis of the causative agents of coccidiosis in chickens.</title>
        <authorList>
            <person name="Reid A.J."/>
            <person name="Blake D."/>
            <person name="Billington K."/>
            <person name="Browne H."/>
            <person name="Dunn M."/>
            <person name="Hung S."/>
            <person name="Kawahara F."/>
            <person name="Miranda-Saavedra D."/>
            <person name="Mourier T."/>
            <person name="Nagra H."/>
            <person name="Otto T.D."/>
            <person name="Rawlings N."/>
            <person name="Sanchez A."/>
            <person name="Sanders M."/>
            <person name="Subramaniam C."/>
            <person name="Tay Y."/>
            <person name="Dear P."/>
            <person name="Doerig C."/>
            <person name="Gruber A."/>
            <person name="Parkinson J."/>
            <person name="Shirley M."/>
            <person name="Wan K.L."/>
            <person name="Berriman M."/>
            <person name="Tomley F."/>
            <person name="Pain A."/>
        </authorList>
    </citation>
    <scope>NUCLEOTIDE SEQUENCE [LARGE SCALE GENOMIC DNA]</scope>
    <source>
        <strain evidence="10">Houghton</strain>
    </source>
</reference>
<proteinExistence type="inferred from homology"/>
<dbReference type="FunFam" id="1.10.510.10:FF:000571">
    <property type="entry name" value="Maternal embryonic leucine zipper kinase"/>
    <property type="match status" value="1"/>
</dbReference>
<dbReference type="PROSITE" id="PS00107">
    <property type="entry name" value="PROTEIN_KINASE_ATP"/>
    <property type="match status" value="1"/>
</dbReference>
<evidence type="ECO:0000256" key="5">
    <source>
        <dbReference type="ARBA" id="ARBA00022777"/>
    </source>
</evidence>
<dbReference type="PROSITE" id="PS50011">
    <property type="entry name" value="PROTEIN_KINASE_DOM"/>
    <property type="match status" value="1"/>
</dbReference>
<dbReference type="GO" id="GO:0005524">
    <property type="term" value="F:ATP binding"/>
    <property type="evidence" value="ECO:0007669"/>
    <property type="project" value="UniProtKB-UniRule"/>
</dbReference>
<sequence>MGLVTSNEDPSVRATHPSAKKRVRLRSLLSCFSPVDSNIAKSKRFVIGKPIGVGSFGKVNDCVDTSSGRHYAVKILHQRRGTRKEAVSRLRFMSEVAILSAADHRNIVKLHDYYEDNQNFYCVLEKCEGNGLGKHIFERKLLNEASAASLCRQMLDALAYLHSRNIMHRDIKAENFMFETKDKNSRLILLDFGISAIVNPSLPLRKICGSPHYLSPEILRRSYSFPADMWSLGVLVFVMLYGRYPFQGSSSLDVCKSILHDEVNYFAGPNMPSSLGIEFVSALLEVDQEKRLTAQEALQHRWITQRDEEGSEDCTKTTMSGLVRAYSDDGEEGIESVRHAYRQCSFPCRIYRETQTKADIDANSKQANKLVLHEGQVPTRTLCNASALCFSGHPCLPTEAAGKLHQARCSL</sequence>
<keyword evidence="2 8" id="KW-0723">Serine/threonine-protein kinase</keyword>
<dbReference type="VEuPathDB" id="ToxoDB:ETH_00026715"/>
<evidence type="ECO:0000313" key="11">
    <source>
        <dbReference type="Proteomes" id="UP000030747"/>
    </source>
</evidence>
<comment type="subunit">
    <text evidence="1">Monomer.</text>
</comment>
<evidence type="ECO:0000259" key="9">
    <source>
        <dbReference type="PROSITE" id="PS50011"/>
    </source>
</evidence>
<organism evidence="10 11">
    <name type="scientific">Eimeria tenella</name>
    <name type="common">Coccidian parasite</name>
    <dbReference type="NCBI Taxonomy" id="5802"/>
    <lineage>
        <taxon>Eukaryota</taxon>
        <taxon>Sar</taxon>
        <taxon>Alveolata</taxon>
        <taxon>Apicomplexa</taxon>
        <taxon>Conoidasida</taxon>
        <taxon>Coccidia</taxon>
        <taxon>Eucoccidiorida</taxon>
        <taxon>Eimeriorina</taxon>
        <taxon>Eimeriidae</taxon>
        <taxon>Eimeria</taxon>
    </lineage>
</organism>
<evidence type="ECO:0000256" key="3">
    <source>
        <dbReference type="ARBA" id="ARBA00022679"/>
    </source>
</evidence>
<feature type="domain" description="Protein kinase" evidence="9">
    <location>
        <begin position="45"/>
        <end position="303"/>
    </location>
</feature>
<dbReference type="AlphaFoldDB" id="U6KK57"/>
<dbReference type="GO" id="GO:0004674">
    <property type="term" value="F:protein serine/threonine kinase activity"/>
    <property type="evidence" value="ECO:0007669"/>
    <property type="project" value="UniProtKB-KW"/>
</dbReference>
<keyword evidence="5 10" id="KW-0418">Kinase</keyword>